<keyword evidence="4" id="KW-1185">Reference proteome</keyword>
<dbReference type="Pfam" id="PF00657">
    <property type="entry name" value="Lipase_GDSL"/>
    <property type="match status" value="1"/>
</dbReference>
<gene>
    <name evidence="2" type="ORF">Lmor_1123</name>
    <name evidence="3" type="ORF">NCTC12239_01745</name>
</gene>
<evidence type="ECO:0000313" key="5">
    <source>
        <dbReference type="Proteomes" id="UP000254040"/>
    </source>
</evidence>
<dbReference type="Gene3D" id="3.40.50.1110">
    <property type="entry name" value="SGNH hydrolase"/>
    <property type="match status" value="1"/>
</dbReference>
<evidence type="ECO:0000313" key="3">
    <source>
        <dbReference type="EMBL" id="STX62806.1"/>
    </source>
</evidence>
<evidence type="ECO:0000313" key="4">
    <source>
        <dbReference type="Proteomes" id="UP000054985"/>
    </source>
</evidence>
<dbReference type="InterPro" id="IPR051058">
    <property type="entry name" value="GDSL_Est/Lipase"/>
</dbReference>
<dbReference type="OrthoDB" id="5659842at2"/>
<accession>A0A378JWJ4</accession>
<dbReference type="CDD" id="cd01846">
    <property type="entry name" value="fatty_acyltransferase_like"/>
    <property type="match status" value="1"/>
</dbReference>
<dbReference type="InterPro" id="IPR001087">
    <property type="entry name" value="GDSL"/>
</dbReference>
<dbReference type="EMBL" id="LNYN01000014">
    <property type="protein sequence ID" value="KTD35676.1"/>
    <property type="molecule type" value="Genomic_DNA"/>
</dbReference>
<evidence type="ECO:0000313" key="2">
    <source>
        <dbReference type="EMBL" id="KTD35676.1"/>
    </source>
</evidence>
<dbReference type="STRING" id="39962.Lmor_1123"/>
<protein>
    <submittedName>
        <fullName evidence="3">Thermolabile hemolysin</fullName>
        <ecNumber evidence="3">2.3.1.43</ecNumber>
    </submittedName>
</protein>
<keyword evidence="3" id="KW-0808">Transferase</keyword>
<dbReference type="PANTHER" id="PTHR45648">
    <property type="entry name" value="GDSL LIPASE/ACYLHYDROLASE FAMILY PROTEIN (AFU_ORTHOLOGUE AFUA_4G14700)"/>
    <property type="match status" value="1"/>
</dbReference>
<keyword evidence="1" id="KW-0378">Hydrolase</keyword>
<dbReference type="EMBL" id="UGOG01000001">
    <property type="protein sequence ID" value="STX62806.1"/>
    <property type="molecule type" value="Genomic_DNA"/>
</dbReference>
<evidence type="ECO:0000256" key="1">
    <source>
        <dbReference type="ARBA" id="ARBA00022801"/>
    </source>
</evidence>
<name>A0A378JWJ4_9GAMM</name>
<reference evidence="2 4" key="1">
    <citation type="submission" date="2015-11" db="EMBL/GenBank/DDBJ databases">
        <title>Genomic analysis of 38 Legionella species identifies large and diverse effector repertoires.</title>
        <authorList>
            <person name="Burstein D."/>
            <person name="Amaro F."/>
            <person name="Zusman T."/>
            <person name="Lifshitz Z."/>
            <person name="Cohen O."/>
            <person name="Gilbert J.A."/>
            <person name="Pupko T."/>
            <person name="Shuman H.A."/>
            <person name="Segal G."/>
        </authorList>
    </citation>
    <scope>NUCLEOTIDE SEQUENCE [LARGE SCALE GENOMIC DNA]</scope>
    <source>
        <strain evidence="2 4">ATCC 43877</strain>
    </source>
</reference>
<keyword evidence="3" id="KW-0012">Acyltransferase</keyword>
<dbReference type="AlphaFoldDB" id="A0A378JWJ4"/>
<dbReference type="RefSeq" id="WP_028384607.1">
    <property type="nucleotide sequence ID" value="NZ_CAAAJG010000014.1"/>
</dbReference>
<proteinExistence type="predicted"/>
<dbReference type="Proteomes" id="UP000254040">
    <property type="component" value="Unassembled WGS sequence"/>
</dbReference>
<dbReference type="EC" id="2.3.1.43" evidence="3"/>
<dbReference type="GO" id="GO:0016788">
    <property type="term" value="F:hydrolase activity, acting on ester bonds"/>
    <property type="evidence" value="ECO:0007669"/>
    <property type="project" value="InterPro"/>
</dbReference>
<dbReference type="SUPFAM" id="SSF52266">
    <property type="entry name" value="SGNH hydrolase"/>
    <property type="match status" value="1"/>
</dbReference>
<dbReference type="PANTHER" id="PTHR45648:SF22">
    <property type="entry name" value="GDSL LIPASE_ACYLHYDROLASE FAMILY PROTEIN (AFU_ORTHOLOGUE AFUA_4G14700)"/>
    <property type="match status" value="1"/>
</dbReference>
<dbReference type="InterPro" id="IPR036514">
    <property type="entry name" value="SGNH_hydro_sf"/>
</dbReference>
<reference evidence="3 5" key="2">
    <citation type="submission" date="2018-06" db="EMBL/GenBank/DDBJ databases">
        <authorList>
            <consortium name="Pathogen Informatics"/>
            <person name="Doyle S."/>
        </authorList>
    </citation>
    <scope>NUCLEOTIDE SEQUENCE [LARGE SCALE GENOMIC DNA]</scope>
    <source>
        <strain evidence="3 5">NCTC12239</strain>
    </source>
</reference>
<organism evidence="3 5">
    <name type="scientific">Legionella moravica</name>
    <dbReference type="NCBI Taxonomy" id="39962"/>
    <lineage>
        <taxon>Bacteria</taxon>
        <taxon>Pseudomonadati</taxon>
        <taxon>Pseudomonadota</taxon>
        <taxon>Gammaproteobacteria</taxon>
        <taxon>Legionellales</taxon>
        <taxon>Legionellaceae</taxon>
        <taxon>Legionella</taxon>
    </lineage>
</organism>
<dbReference type="Proteomes" id="UP000054985">
    <property type="component" value="Unassembled WGS sequence"/>
</dbReference>
<sequence>MIKPAIKISSFVVLGDSLSDRGTLNKRYAAGVLPMRIVSGLSSKSPRGRFTNGFLWGDYVTASTAEQFQIDSVRKKLNLDKSALSNADISDYFISNHLSLGNHKLCDFSLNNDKHVLFQGQRFARFYCEGGLTSHNYSGDFTFNLVLWFTRLLLSHLSSKVNLLIQDDKAHKISRAEKLETLVIEWSGANDLITVNSEPTHLEVDKAIADRIANMENLIKHGYRNLLLFNLPDLGLTPRYQAKSKALRNNAAECSAYFNAQLELKVQELNNKYLKSYPNLYLSVYDVSGLFNEVYNNPKAYDFDETKIKTPYITSDEFKKNQKNPEEKAKHTSPSEGFMFWDDVHPTADMQAWLGDKFNEKYREIFNFVPPAKKARLESKEAWETLEKINDTSNPKTLSKLPDDTATMLRSLYAYAQTMCNSRSPLRVKKGQLLEQFVFDVKLQRGNLDDIYRYIKQFTRDTENMELLSARKHSVYDFFTSKKTTESVDRIMSIKSNIKEHMKGSLSNAMH</sequence>
<dbReference type="GO" id="GO:0004607">
    <property type="term" value="F:phosphatidylcholine-sterol O-acyltransferase activity"/>
    <property type="evidence" value="ECO:0007669"/>
    <property type="project" value="UniProtKB-EC"/>
</dbReference>